<dbReference type="GO" id="GO:0005829">
    <property type="term" value="C:cytosol"/>
    <property type="evidence" value="ECO:0007669"/>
    <property type="project" value="TreeGrafter"/>
</dbReference>
<dbReference type="GO" id="GO:0070573">
    <property type="term" value="F:metallodipeptidase activity"/>
    <property type="evidence" value="ECO:0007669"/>
    <property type="project" value="TreeGrafter"/>
</dbReference>
<dbReference type="GO" id="GO:0006508">
    <property type="term" value="P:proteolysis"/>
    <property type="evidence" value="ECO:0007669"/>
    <property type="project" value="InterPro"/>
</dbReference>
<organism evidence="1 2">
    <name type="scientific">Tritrichomonas foetus</name>
    <dbReference type="NCBI Taxonomy" id="1144522"/>
    <lineage>
        <taxon>Eukaryota</taxon>
        <taxon>Metamonada</taxon>
        <taxon>Parabasalia</taxon>
        <taxon>Tritrichomonadida</taxon>
        <taxon>Tritrichomonadidae</taxon>
        <taxon>Tritrichomonas</taxon>
    </lineage>
</organism>
<dbReference type="AlphaFoldDB" id="A0A1J4KWS0"/>
<proteinExistence type="predicted"/>
<dbReference type="RefSeq" id="XP_068367286.1">
    <property type="nucleotide sequence ID" value="XM_068491148.1"/>
</dbReference>
<dbReference type="InterPro" id="IPR002933">
    <property type="entry name" value="Peptidase_M20"/>
</dbReference>
<dbReference type="SUPFAM" id="SSF53187">
    <property type="entry name" value="Zn-dependent exopeptidases"/>
    <property type="match status" value="1"/>
</dbReference>
<protein>
    <submittedName>
        <fullName evidence="1">Cytosol non-specific dipeptidase</fullName>
    </submittedName>
</protein>
<evidence type="ECO:0000313" key="2">
    <source>
        <dbReference type="Proteomes" id="UP000179807"/>
    </source>
</evidence>
<gene>
    <name evidence="1" type="primary">pepD</name>
    <name evidence="1" type="ORF">TRFO_03192</name>
</gene>
<name>A0A1J4KWS0_9EUKA</name>
<dbReference type="OrthoDB" id="191370at2759"/>
<comment type="caution">
    <text evidence="1">The sequence shown here is derived from an EMBL/GenBank/DDBJ whole genome shotgun (WGS) entry which is preliminary data.</text>
</comment>
<sequence>MEIEELVKTPKKVEILNSFNEDTQKYFKWFLALTEIPHPTFACYDLSKIIQTWLTKMGVKFEADKNHNILIHLDSNGMPDTTPTTAIQAHIDMVWVGEYVNGNIGVSLIDGKLVAEKSTLGADDGFGVALILELVERRNEIPHPPLELLLTIDEEMGLIGIKQFPAKDGSSDTNIPILTYKYFINCDALCGESVYIGSSGGIVYESSFLVNPIPISSIENFSGKKLVSIDLTKCTGGHSGQCIVLGRANAIKIIGRLLNYLIFNKIEFMIAELNGGEKVNIIAPFCQAKILVDSSNEDKTIELLNFYGQKLIKEFVKTDSPDFHISSENSSFLQSKLIDKVLSYEESRKIISFITLCPSGVIRMSPLFEKIVDTSNNLSIIKFEGNEVKTMLMSRSITKVGIDEVDQILRTAYESTGLEVKENIWIAGVPWEANSNSRLAKMMVDTFEELYGERKTISVNTVTIEPPQLIELGYTEGDMISICPDIPKAHMVGEFMGVEDAMRWRNAVYKLLTKLID</sequence>
<dbReference type="PIRSF" id="PIRSF016599">
    <property type="entry name" value="Xaa-His_dipept"/>
    <property type="match status" value="1"/>
</dbReference>
<dbReference type="GeneID" id="94825852"/>
<dbReference type="InterPro" id="IPR001160">
    <property type="entry name" value="Peptidase_M20C"/>
</dbReference>
<evidence type="ECO:0000313" key="1">
    <source>
        <dbReference type="EMBL" id="OHT14150.1"/>
    </source>
</evidence>
<dbReference type="PANTHER" id="PTHR43501:SF1">
    <property type="entry name" value="CYTOSOL NON-SPECIFIC DIPEPTIDASE"/>
    <property type="match status" value="1"/>
</dbReference>
<dbReference type="Gene3D" id="3.40.630.10">
    <property type="entry name" value="Zn peptidases"/>
    <property type="match status" value="1"/>
</dbReference>
<dbReference type="Proteomes" id="UP000179807">
    <property type="component" value="Unassembled WGS sequence"/>
</dbReference>
<dbReference type="Pfam" id="PF01546">
    <property type="entry name" value="Peptidase_M20"/>
    <property type="match status" value="1"/>
</dbReference>
<keyword evidence="2" id="KW-1185">Reference proteome</keyword>
<dbReference type="PANTHER" id="PTHR43501">
    <property type="entry name" value="CYTOSOL NON-SPECIFIC DIPEPTIDASE"/>
    <property type="match status" value="1"/>
</dbReference>
<reference evidence="1" key="1">
    <citation type="submission" date="2016-10" db="EMBL/GenBank/DDBJ databases">
        <authorList>
            <person name="Benchimol M."/>
            <person name="Almeida L.G."/>
            <person name="Vasconcelos A.T."/>
            <person name="Perreira-Neves A."/>
            <person name="Rosa I.A."/>
            <person name="Tasca T."/>
            <person name="Bogo M.R."/>
            <person name="de Souza W."/>
        </authorList>
    </citation>
    <scope>NUCLEOTIDE SEQUENCE [LARGE SCALE GENOMIC DNA]</scope>
    <source>
        <strain evidence="1">K</strain>
    </source>
</reference>
<dbReference type="VEuPathDB" id="TrichDB:TRFO_03192"/>
<dbReference type="EMBL" id="MLAK01000421">
    <property type="protein sequence ID" value="OHT14150.1"/>
    <property type="molecule type" value="Genomic_DNA"/>
</dbReference>
<accession>A0A1J4KWS0</accession>
<dbReference type="PRINTS" id="PR00934">
    <property type="entry name" value="XHISDIPTASE"/>
</dbReference>